<name>A0A8E6B3L9_9BACT</name>
<evidence type="ECO:0000313" key="4">
    <source>
        <dbReference type="EMBL" id="QVL30501.1"/>
    </source>
</evidence>
<dbReference type="CDD" id="cd01561">
    <property type="entry name" value="CBS_like"/>
    <property type="match status" value="1"/>
</dbReference>
<dbReference type="SUPFAM" id="SSF53686">
    <property type="entry name" value="Tryptophan synthase beta subunit-like PLP-dependent enzymes"/>
    <property type="match status" value="1"/>
</dbReference>
<reference evidence="4" key="1">
    <citation type="submission" date="2021-05" db="EMBL/GenBank/DDBJ databases">
        <title>Complete genome sequence of the cellulolytic planctomycete Telmatocola sphagniphila SP2T and characterization of the first cellulase from planctomycetes.</title>
        <authorList>
            <person name="Rakitin A.L."/>
            <person name="Beletsky A.V."/>
            <person name="Naumoff D.G."/>
            <person name="Kulichevskaya I.S."/>
            <person name="Mardanov A.V."/>
            <person name="Ravin N.V."/>
            <person name="Dedysh S.N."/>
        </authorList>
    </citation>
    <scope>NUCLEOTIDE SEQUENCE</scope>
    <source>
        <strain evidence="4">SP2T</strain>
    </source>
</reference>
<dbReference type="Pfam" id="PF00291">
    <property type="entry name" value="PALP"/>
    <property type="match status" value="1"/>
</dbReference>
<dbReference type="GO" id="GO:1901605">
    <property type="term" value="P:alpha-amino acid metabolic process"/>
    <property type="evidence" value="ECO:0007669"/>
    <property type="project" value="UniProtKB-ARBA"/>
</dbReference>
<proteinExistence type="predicted"/>
<gene>
    <name evidence="4" type="ORF">KIH39_16765</name>
</gene>
<evidence type="ECO:0000256" key="2">
    <source>
        <dbReference type="ARBA" id="ARBA00022898"/>
    </source>
</evidence>
<evidence type="ECO:0000259" key="3">
    <source>
        <dbReference type="Pfam" id="PF00291"/>
    </source>
</evidence>
<dbReference type="RefSeq" id="WP_213494372.1">
    <property type="nucleotide sequence ID" value="NZ_CP074694.1"/>
</dbReference>
<dbReference type="InterPro" id="IPR001926">
    <property type="entry name" value="TrpB-like_PALP"/>
</dbReference>
<dbReference type="KEGG" id="tsph:KIH39_16765"/>
<accession>A0A8E6B3L9</accession>
<dbReference type="AlphaFoldDB" id="A0A8E6B3L9"/>
<dbReference type="InterPro" id="IPR036052">
    <property type="entry name" value="TrpB-like_PALP_sf"/>
</dbReference>
<keyword evidence="5" id="KW-1185">Reference proteome</keyword>
<comment type="cofactor">
    <cofactor evidence="1">
        <name>pyridoxal 5'-phosphate</name>
        <dbReference type="ChEBI" id="CHEBI:597326"/>
    </cofactor>
</comment>
<keyword evidence="2" id="KW-0663">Pyridoxal phosphate</keyword>
<protein>
    <submittedName>
        <fullName evidence="4">Cysteine synthase family protein</fullName>
    </submittedName>
</protein>
<feature type="domain" description="Tryptophan synthase beta chain-like PALP" evidence="3">
    <location>
        <begin position="14"/>
        <end position="299"/>
    </location>
</feature>
<evidence type="ECO:0000313" key="5">
    <source>
        <dbReference type="Proteomes" id="UP000676194"/>
    </source>
</evidence>
<sequence>MTTNLSCFQHRYLNHIARTPLVPIQLYDDQPAIWCKLEFLNPSGSTKDRIARYILEKAWRQGKLTPSSTVIEASSGSTSIAFALACAQFGVRFIAVMPEGVSNERVLIIRAYGGEVRFTPKSEGVRGSIAETERLAKDGNIFLPRQFANPDNAEAHRLNTAREVIDQIPGGTVDAVVSGVGTGGTLVGMYQGLVESGCEVVPALARPVNILSTPEVECYSFSSRIPGVVDSLSQIFREADLPNLLTIDVPDEEALHTTQLLMKKGFPVGPSSGLNYAASLALAKKLQLQNPQIVTVFPDRMERYFTTELFQKMLSS</sequence>
<dbReference type="Gene3D" id="3.40.50.1100">
    <property type="match status" value="2"/>
</dbReference>
<dbReference type="Proteomes" id="UP000676194">
    <property type="component" value="Chromosome"/>
</dbReference>
<dbReference type="EMBL" id="CP074694">
    <property type="protein sequence ID" value="QVL30501.1"/>
    <property type="molecule type" value="Genomic_DNA"/>
</dbReference>
<dbReference type="InterPro" id="IPR050214">
    <property type="entry name" value="Cys_Synth/Cystath_Beta-Synth"/>
</dbReference>
<organism evidence="4 5">
    <name type="scientific">Telmatocola sphagniphila</name>
    <dbReference type="NCBI Taxonomy" id="1123043"/>
    <lineage>
        <taxon>Bacteria</taxon>
        <taxon>Pseudomonadati</taxon>
        <taxon>Planctomycetota</taxon>
        <taxon>Planctomycetia</taxon>
        <taxon>Gemmatales</taxon>
        <taxon>Gemmataceae</taxon>
    </lineage>
</organism>
<dbReference type="PANTHER" id="PTHR10314">
    <property type="entry name" value="CYSTATHIONINE BETA-SYNTHASE"/>
    <property type="match status" value="1"/>
</dbReference>
<evidence type="ECO:0000256" key="1">
    <source>
        <dbReference type="ARBA" id="ARBA00001933"/>
    </source>
</evidence>